<protein>
    <submittedName>
        <fullName evidence="2">Hemin receptor</fullName>
    </submittedName>
</protein>
<feature type="chain" id="PRO_5005289013" evidence="1">
    <location>
        <begin position="20"/>
        <end position="467"/>
    </location>
</feature>
<sequence>MIRKSLVILGIASAYFVNAQQVSIIRNTAEVYSNSSVNGTSKYNSMAGSMGALGGDISVLNSNPAGIGVNITSEFSGTLAIQNNNNSTTSFGKSLESDINKTILGNIGGTAAFKIEGNTPWKFMNLAVNFSTQKIDDKTRSAGNPNIVFNYLNSDGTPYTDLSFTGHYYDRYGEVSKMSVGIGGNYDNRIYVGLGLNFHNAILDQYDRATFLSSADGKTEIGDKQYTPYSETSNGFSASVGVIGKINPQFRLGAALETPTWWNMVRLYNAYSDVDNATYTEDSKLSSPLKATLSAAYVPNKNFAINVDYVLGLTKPRFKEYGPADAEANQILSDNYKNLSEIRVGAEYRFEGLRVRGGYAFASSPFDNISVNSYKADGSSGNASFGNMFVGKRNTIGAGIGYDFRSFFIDAAYQNVSSEYSSPFLAGSSDSQTGYYTQNFIVESPAYAVSTVKNKKNNYFITLGWKF</sequence>
<feature type="signal peptide" evidence="1">
    <location>
        <begin position="1"/>
        <end position="19"/>
    </location>
</feature>
<reference evidence="2 3" key="1">
    <citation type="journal article" date="2004" name="Int. J. Syst. Evol. Microbiol.">
        <title>Kaistella koreensis gen. nov., sp. nov., a novel member of the Chryseobacterium-Bergeyella-Riemerella branch.</title>
        <authorList>
            <person name="Kim M.K."/>
            <person name="Im W.T."/>
            <person name="Shin Y.K."/>
            <person name="Lim J.H."/>
            <person name="Kim S.H."/>
            <person name="Lee B.C."/>
            <person name="Park M.Y."/>
            <person name="Lee K.Y."/>
            <person name="Lee S.T."/>
        </authorList>
    </citation>
    <scope>NUCLEOTIDE SEQUENCE [LARGE SCALE GENOMIC DNA]</scope>
    <source>
        <strain evidence="2 3">CCUG 49689</strain>
    </source>
</reference>
<dbReference type="PATRIC" id="fig|1304281.5.peg.948"/>
<dbReference type="SUPFAM" id="SSF56935">
    <property type="entry name" value="Porins"/>
    <property type="match status" value="1"/>
</dbReference>
<keyword evidence="3" id="KW-1185">Reference proteome</keyword>
<evidence type="ECO:0000313" key="3">
    <source>
        <dbReference type="Proteomes" id="UP000035900"/>
    </source>
</evidence>
<dbReference type="Proteomes" id="UP000035900">
    <property type="component" value="Unassembled WGS sequence"/>
</dbReference>
<dbReference type="EMBL" id="LFNG01000005">
    <property type="protein sequence ID" value="KMQ71882.1"/>
    <property type="molecule type" value="Genomic_DNA"/>
</dbReference>
<name>A0A0J7J0T4_9FLAO</name>
<proteinExistence type="predicted"/>
<accession>A0A0J7J0T4</accession>
<evidence type="ECO:0000256" key="1">
    <source>
        <dbReference type="SAM" id="SignalP"/>
    </source>
</evidence>
<organism evidence="2 3">
    <name type="scientific">Chryseobacterium koreense CCUG 49689</name>
    <dbReference type="NCBI Taxonomy" id="1304281"/>
    <lineage>
        <taxon>Bacteria</taxon>
        <taxon>Pseudomonadati</taxon>
        <taxon>Bacteroidota</taxon>
        <taxon>Flavobacteriia</taxon>
        <taxon>Flavobacteriales</taxon>
        <taxon>Weeksellaceae</taxon>
        <taxon>Chryseobacterium group</taxon>
        <taxon>Chryseobacterium</taxon>
    </lineage>
</organism>
<gene>
    <name evidence="2" type="ORF">ACM44_04395</name>
</gene>
<keyword evidence="1" id="KW-0732">Signal</keyword>
<dbReference type="RefSeq" id="WP_048498849.1">
    <property type="nucleotide sequence ID" value="NZ_LFNG01000005.1"/>
</dbReference>
<dbReference type="STRING" id="1304281.ACM44_04395"/>
<dbReference type="Gene3D" id="2.40.160.60">
    <property type="entry name" value="Outer membrane protein transport protein (OMPP1/FadL/TodX)"/>
    <property type="match status" value="1"/>
</dbReference>
<keyword evidence="2" id="KW-0675">Receptor</keyword>
<dbReference type="AlphaFoldDB" id="A0A0J7J0T4"/>
<evidence type="ECO:0000313" key="2">
    <source>
        <dbReference type="EMBL" id="KMQ71882.1"/>
    </source>
</evidence>
<comment type="caution">
    <text evidence="2">The sequence shown here is derived from an EMBL/GenBank/DDBJ whole genome shotgun (WGS) entry which is preliminary data.</text>
</comment>